<dbReference type="SUPFAM" id="SSF56300">
    <property type="entry name" value="Metallo-dependent phosphatases"/>
    <property type="match status" value="1"/>
</dbReference>
<dbReference type="PANTHER" id="PTHR32440:SF0">
    <property type="entry name" value="PHOSPHATASE DCR2-RELATED"/>
    <property type="match status" value="1"/>
</dbReference>
<dbReference type="GO" id="GO:0005737">
    <property type="term" value="C:cytoplasm"/>
    <property type="evidence" value="ECO:0007669"/>
    <property type="project" value="TreeGrafter"/>
</dbReference>
<dbReference type="InterPro" id="IPR004843">
    <property type="entry name" value="Calcineurin-like_PHP"/>
</dbReference>
<dbReference type="PANTHER" id="PTHR32440">
    <property type="entry name" value="PHOSPHATASE DCR2-RELATED-RELATED"/>
    <property type="match status" value="1"/>
</dbReference>
<dbReference type="GO" id="GO:0004721">
    <property type="term" value="F:phosphoprotein phosphatase activity"/>
    <property type="evidence" value="ECO:0007669"/>
    <property type="project" value="EnsemblFungi"/>
</dbReference>
<evidence type="ECO:0000313" key="2">
    <source>
        <dbReference type="EMBL" id="CEP60629.1"/>
    </source>
</evidence>
<evidence type="ECO:0000313" key="3">
    <source>
        <dbReference type="Proteomes" id="UP000054304"/>
    </source>
</evidence>
<keyword evidence="3" id="KW-1185">Reference proteome</keyword>
<dbReference type="EMBL" id="LN736360">
    <property type="protein sequence ID" value="CEP60629.1"/>
    <property type="molecule type" value="Genomic_DNA"/>
</dbReference>
<dbReference type="GeneID" id="34684031"/>
<dbReference type="InterPro" id="IPR029052">
    <property type="entry name" value="Metallo-depent_PP-like"/>
</dbReference>
<dbReference type="OrthoDB" id="783096at2759"/>
<dbReference type="RefSeq" id="XP_022626871.1">
    <property type="nucleotide sequence ID" value="XM_022774811.1"/>
</dbReference>
<dbReference type="Gene3D" id="3.60.21.10">
    <property type="match status" value="1"/>
</dbReference>
<dbReference type="STRING" id="1245769.A0A0C7N236"/>
<sequence>MLVPKRYVRFGISLLLLLGAVWLLEAFLRFQQQAFLSSPMSLVSITHRDNQADFDALKIIDALKEQPQDRNLVISIGVMTCLYAGTFRELCPSSRKYGVGNPDSLLADKAACKVIRKDLARKRRFRFVGVSHYLFYETISLSQAIEYLSGSAKPINALQDFNKDIPEHYDNTAAFHALNERNIRNWTFVSDVDVIFGAGAVDPRSGWTLSSKFPLKLGSTLKYVSLKRPASTVESEHNIRLHVGPQNTFKIVQLADLHFSVGDGRCRDEFPKHDECHADPKSTAFIEQALDSEKPQLVVFTGDQIMGQECFLDSTSALLKVVKPVIDRKIPYAMVWGNHDDEGSLDRWQLSKLAQSLPYSMFKIGEKDTNDNTFGVGNYVHHIYDENGDALSALYFLDAHKYSPNTKAYPGYDWIKEEQWKFFDQYVDDFSEQGKSLSMAFFHIPLPEYLDFQSKSTSDSQNPIVGNAKEGITAPKYNSQGLKTLSRLGVKVVTTGHDHCNDFCLLDDSISPANEDKIWLCFGGAGGEGGYAGYGGTERRIRIFELDYTERKIVSWKVLNSSPTIPFDRQILVSDGIPKTDSLA</sequence>
<dbReference type="GO" id="GO:1900102">
    <property type="term" value="P:negative regulation of endoplasmic reticulum unfolded protein response"/>
    <property type="evidence" value="ECO:0007669"/>
    <property type="project" value="EnsemblFungi"/>
</dbReference>
<gene>
    <name evidence="2" type="ORF">LALA0_S01e15346g</name>
</gene>
<dbReference type="Proteomes" id="UP000054304">
    <property type="component" value="Unassembled WGS sequence"/>
</dbReference>
<dbReference type="GO" id="GO:0007089">
    <property type="term" value="P:traversing start control point of mitotic cell cycle"/>
    <property type="evidence" value="ECO:0007669"/>
    <property type="project" value="EnsemblFungi"/>
</dbReference>
<accession>A0A0C7N236</accession>
<reference evidence="2 3" key="1">
    <citation type="submission" date="2014-12" db="EMBL/GenBank/DDBJ databases">
        <authorList>
            <person name="Neuveglise Cecile"/>
        </authorList>
    </citation>
    <scope>NUCLEOTIDE SEQUENCE [LARGE SCALE GENOMIC DNA]</scope>
    <source>
        <strain evidence="2 3">CBS 12615</strain>
    </source>
</reference>
<dbReference type="CDD" id="cd07383">
    <property type="entry name" value="MPP_Dcr2"/>
    <property type="match status" value="1"/>
</dbReference>
<organism evidence="2 3">
    <name type="scientific">Lachancea lanzarotensis</name>
    <dbReference type="NCBI Taxonomy" id="1245769"/>
    <lineage>
        <taxon>Eukaryota</taxon>
        <taxon>Fungi</taxon>
        <taxon>Dikarya</taxon>
        <taxon>Ascomycota</taxon>
        <taxon>Saccharomycotina</taxon>
        <taxon>Saccharomycetes</taxon>
        <taxon>Saccharomycetales</taxon>
        <taxon>Saccharomycetaceae</taxon>
        <taxon>Lachancea</taxon>
    </lineage>
</organism>
<proteinExistence type="predicted"/>
<protein>
    <submittedName>
        <fullName evidence="2">LALA0S01e15346g1_1</fullName>
    </submittedName>
</protein>
<name>A0A0C7N236_9SACH</name>
<dbReference type="AlphaFoldDB" id="A0A0C7N236"/>
<feature type="domain" description="Calcineurin-like phosphoesterase" evidence="1">
    <location>
        <begin position="249"/>
        <end position="500"/>
    </location>
</feature>
<dbReference type="Pfam" id="PF00149">
    <property type="entry name" value="Metallophos"/>
    <property type="match status" value="1"/>
</dbReference>
<dbReference type="HOGENOM" id="CLU_019692_4_2_1"/>
<evidence type="ECO:0000259" key="1">
    <source>
        <dbReference type="Pfam" id="PF00149"/>
    </source>
</evidence>